<sequence length="48" mass="5554">MFILRIIGLILIVTIIIFAFFLVKGATEIEMEIMEEEIMKDHEKAGEN</sequence>
<reference evidence="3 4" key="3">
    <citation type="submission" date="2017-03" db="EMBL/GenBank/DDBJ databases">
        <authorList>
            <person name="Afonso C.L."/>
            <person name="Miller P.J."/>
            <person name="Scott M.A."/>
            <person name="Spackman E."/>
            <person name="Goraichik I."/>
            <person name="Dimitrov K.M."/>
            <person name="Suarez D.L."/>
            <person name="Swayne D.E."/>
        </authorList>
    </citation>
    <scope>NUCLEOTIDE SEQUENCE [LARGE SCALE GENOMIC DNA]</scope>
    <source>
        <strain evidence="3">PRJEB14757</strain>
    </source>
</reference>
<feature type="transmembrane region" description="Helical" evidence="1">
    <location>
        <begin position="6"/>
        <end position="23"/>
    </location>
</feature>
<dbReference type="EMBL" id="HF547348">
    <property type="protein sequence ID" value="CCO06675.1"/>
    <property type="molecule type" value="Genomic_DNA"/>
</dbReference>
<keyword evidence="1" id="KW-1133">Transmembrane helix</keyword>
<evidence type="ECO:0000256" key="1">
    <source>
        <dbReference type="SAM" id="Phobius"/>
    </source>
</evidence>
<dbReference type="AlphaFoldDB" id="L0R573"/>
<gene>
    <name evidence="2" type="ORF">DEMABW1_80064</name>
    <name evidence="3" type="ORF">MTBBW1_80064</name>
</gene>
<dbReference type="STRING" id="1246637.MTBBW1_80064"/>
<proteinExistence type="predicted"/>
<organism evidence="2">
    <name type="scientific">Desulfamplus magnetovallimortis</name>
    <dbReference type="NCBI Taxonomy" id="1246637"/>
    <lineage>
        <taxon>Bacteria</taxon>
        <taxon>Pseudomonadati</taxon>
        <taxon>Thermodesulfobacteriota</taxon>
        <taxon>Desulfobacteria</taxon>
        <taxon>Desulfobacterales</taxon>
        <taxon>Desulfobacteraceae</taxon>
        <taxon>Desulfamplus</taxon>
    </lineage>
</organism>
<dbReference type="RefSeq" id="WP_186441022.1">
    <property type="nucleotide sequence ID" value="NZ_LT828540.1"/>
</dbReference>
<dbReference type="EMBL" id="FWEV01000325">
    <property type="protein sequence ID" value="SLM32726.1"/>
    <property type="molecule type" value="Genomic_DNA"/>
</dbReference>
<keyword evidence="4" id="KW-1185">Reference proteome</keyword>
<reference evidence="2" key="2">
    <citation type="submission" date="2012-12" db="EMBL/GenBank/DDBJ databases">
        <title>Region harboring genes involved in magnetosome formation of Candidatus Desulfamplus magnetosmortis.</title>
        <authorList>
            <person name="Lefevre C.T."/>
            <person name="Bazylinski D.A."/>
        </authorList>
    </citation>
    <scope>NUCLEOTIDE SEQUENCE</scope>
    <source>
        <strain evidence="2">BW-1</strain>
    </source>
</reference>
<name>L0R573_9BACT</name>
<keyword evidence="1" id="KW-0472">Membrane</keyword>
<reference evidence="2" key="1">
    <citation type="submission" date="2012-10" db="EMBL/GenBank/DDBJ databases">
        <authorList>
            <person name="Lefevre C."/>
        </authorList>
    </citation>
    <scope>NUCLEOTIDE SEQUENCE</scope>
    <source>
        <strain evidence="2">BW-1</strain>
    </source>
</reference>
<evidence type="ECO:0000313" key="4">
    <source>
        <dbReference type="Proteomes" id="UP000191931"/>
    </source>
</evidence>
<protein>
    <submittedName>
        <fullName evidence="2">Uncharacterized protein</fullName>
    </submittedName>
</protein>
<dbReference type="Proteomes" id="UP000191931">
    <property type="component" value="Unassembled WGS sequence"/>
</dbReference>
<evidence type="ECO:0000313" key="3">
    <source>
        <dbReference type="EMBL" id="SLM32726.1"/>
    </source>
</evidence>
<evidence type="ECO:0000313" key="2">
    <source>
        <dbReference type="EMBL" id="CCO06675.1"/>
    </source>
</evidence>
<keyword evidence="1" id="KW-0812">Transmembrane</keyword>
<accession>L0R573</accession>